<name>A0A6I0EYA8_9FIRM</name>
<proteinExistence type="predicted"/>
<dbReference type="AlphaFoldDB" id="A0A6I0EYA8"/>
<dbReference type="InterPro" id="IPR035919">
    <property type="entry name" value="EAL_sf"/>
</dbReference>
<evidence type="ECO:0000313" key="2">
    <source>
        <dbReference type="EMBL" id="KAB3529790.1"/>
    </source>
</evidence>
<dbReference type="Pfam" id="PF00563">
    <property type="entry name" value="EAL"/>
    <property type="match status" value="1"/>
</dbReference>
<dbReference type="SMART" id="SM00052">
    <property type="entry name" value="EAL"/>
    <property type="match status" value="1"/>
</dbReference>
<dbReference type="PANTHER" id="PTHR33121:SF76">
    <property type="entry name" value="SIGNALING PROTEIN"/>
    <property type="match status" value="1"/>
</dbReference>
<dbReference type="PANTHER" id="PTHR33121">
    <property type="entry name" value="CYCLIC DI-GMP PHOSPHODIESTERASE PDEF"/>
    <property type="match status" value="1"/>
</dbReference>
<dbReference type="InterPro" id="IPR001633">
    <property type="entry name" value="EAL_dom"/>
</dbReference>
<dbReference type="Gene3D" id="3.20.20.450">
    <property type="entry name" value="EAL domain"/>
    <property type="match status" value="1"/>
</dbReference>
<accession>A0A6I0EYA8</accession>
<dbReference type="SUPFAM" id="SSF54631">
    <property type="entry name" value="CBS-domain pair"/>
    <property type="match status" value="1"/>
</dbReference>
<evidence type="ECO:0000313" key="3">
    <source>
        <dbReference type="Proteomes" id="UP000432715"/>
    </source>
</evidence>
<protein>
    <submittedName>
        <fullName evidence="2">EAL domain-containing protein</fullName>
    </submittedName>
</protein>
<comment type="caution">
    <text evidence="2">The sequence shown here is derived from an EMBL/GenBank/DDBJ whole genome shotgun (WGS) entry which is preliminary data.</text>
</comment>
<dbReference type="SUPFAM" id="SSF141868">
    <property type="entry name" value="EAL domain-like"/>
    <property type="match status" value="1"/>
</dbReference>
<dbReference type="EMBL" id="WBZC01000079">
    <property type="protein sequence ID" value="KAB3529790.1"/>
    <property type="molecule type" value="Genomic_DNA"/>
</dbReference>
<dbReference type="OrthoDB" id="9813903at2"/>
<dbReference type="InterPro" id="IPR050706">
    <property type="entry name" value="Cyclic-di-GMP_PDE-like"/>
</dbReference>
<organism evidence="2 3">
    <name type="scientific">Alkaliphilus pronyensis</name>
    <dbReference type="NCBI Taxonomy" id="1482732"/>
    <lineage>
        <taxon>Bacteria</taxon>
        <taxon>Bacillati</taxon>
        <taxon>Bacillota</taxon>
        <taxon>Clostridia</taxon>
        <taxon>Peptostreptococcales</taxon>
        <taxon>Natronincolaceae</taxon>
        <taxon>Alkaliphilus</taxon>
    </lineage>
</organism>
<dbReference type="GO" id="GO:0071111">
    <property type="term" value="F:cyclic-guanylate-specific phosphodiesterase activity"/>
    <property type="evidence" value="ECO:0007669"/>
    <property type="project" value="InterPro"/>
</dbReference>
<keyword evidence="3" id="KW-1185">Reference proteome</keyword>
<dbReference type="InterPro" id="IPR046342">
    <property type="entry name" value="CBS_dom_sf"/>
</dbReference>
<dbReference type="RefSeq" id="WP_151862326.1">
    <property type="nucleotide sequence ID" value="NZ_WBZC01000079.1"/>
</dbReference>
<dbReference type="PROSITE" id="PS50883">
    <property type="entry name" value="EAL"/>
    <property type="match status" value="1"/>
</dbReference>
<feature type="domain" description="EAL" evidence="1">
    <location>
        <begin position="6"/>
        <end position="256"/>
    </location>
</feature>
<dbReference type="CDD" id="cd01948">
    <property type="entry name" value="EAL"/>
    <property type="match status" value="1"/>
</dbReference>
<dbReference type="Proteomes" id="UP000432715">
    <property type="component" value="Unassembled WGS sequence"/>
</dbReference>
<dbReference type="Gene3D" id="3.10.580.10">
    <property type="entry name" value="CBS-domain"/>
    <property type="match status" value="1"/>
</dbReference>
<reference evidence="2 3" key="1">
    <citation type="submission" date="2019-10" db="EMBL/GenBank/DDBJ databases">
        <title>Alkaliphilus serpentinus sp. nov. and Alkaliphilus pronyensis sp. nov., two novel anaerobic alkaliphilic species isolated from the serpentinized-hosted hydrothermal field of the Prony Bay (New Caledonia).</title>
        <authorList>
            <person name="Postec A."/>
        </authorList>
    </citation>
    <scope>NUCLEOTIDE SEQUENCE [LARGE SCALE GENOMIC DNA]</scope>
    <source>
        <strain evidence="2 3">LacV</strain>
    </source>
</reference>
<gene>
    <name evidence="2" type="ORF">F8154_14465</name>
</gene>
<evidence type="ECO:0000259" key="1">
    <source>
        <dbReference type="PROSITE" id="PS50883"/>
    </source>
</evidence>
<sequence>MTISAVRSNKKEFFDILHNNRLVMFYQPIISLKDGEILGYEALARGPENSVFYYPCNLFDIAKKMNKVWELDVLCRLSAIKGAKDVIEDKYLFINVDSNIIKDPDFKKGFTKELLGNYSIEPRRIIFEITEHTVIDNYKGFREILENYRSQGYRIAIDDAGEGYSGLRTLSEIRPNYIKLDMGLIREIDKDMVKKELIKSFQRFADITGIKLIAEGIETYNELKTLIEIGIEYGQGYYIQKPSPDFKPINPNTINDIQGLRKKEGQACKGEIKTSELVRQDNALELNLKCIEIHNLFSSNQLLQGVTIVSGERIVGLVMRNKFYFKMAAHKDNEAFVSLPIYAIMDNAPLIVDENMPLMKLCKMIVLREEEKIYDYAIVTKAGKYTGVIPVAHILEKLANIDM</sequence>